<evidence type="ECO:0000313" key="1">
    <source>
        <dbReference type="EMBL" id="KAJ8069732.1"/>
    </source>
</evidence>
<dbReference type="AlphaFoldDB" id="A0A9X0AVH3"/>
<gene>
    <name evidence="1" type="ORF">OCU04_000156</name>
</gene>
<reference evidence="1" key="1">
    <citation type="submission" date="2022-11" db="EMBL/GenBank/DDBJ databases">
        <title>Genome Resource of Sclerotinia nivalis Strain SnTB1, a Plant Pathogen Isolated from American Ginseng.</title>
        <authorList>
            <person name="Fan S."/>
        </authorList>
    </citation>
    <scope>NUCLEOTIDE SEQUENCE</scope>
    <source>
        <strain evidence="1">SnTB1</strain>
    </source>
</reference>
<dbReference type="OrthoDB" id="531190at2759"/>
<dbReference type="Proteomes" id="UP001152300">
    <property type="component" value="Unassembled WGS sequence"/>
</dbReference>
<accession>A0A9X0AVH3</accession>
<evidence type="ECO:0000313" key="2">
    <source>
        <dbReference type="Proteomes" id="UP001152300"/>
    </source>
</evidence>
<name>A0A9X0AVH3_9HELO</name>
<keyword evidence="2" id="KW-1185">Reference proteome</keyword>
<organism evidence="1 2">
    <name type="scientific">Sclerotinia nivalis</name>
    <dbReference type="NCBI Taxonomy" id="352851"/>
    <lineage>
        <taxon>Eukaryota</taxon>
        <taxon>Fungi</taxon>
        <taxon>Dikarya</taxon>
        <taxon>Ascomycota</taxon>
        <taxon>Pezizomycotina</taxon>
        <taxon>Leotiomycetes</taxon>
        <taxon>Helotiales</taxon>
        <taxon>Sclerotiniaceae</taxon>
        <taxon>Sclerotinia</taxon>
    </lineage>
</organism>
<dbReference type="EMBL" id="JAPEIS010000001">
    <property type="protein sequence ID" value="KAJ8069732.1"/>
    <property type="molecule type" value="Genomic_DNA"/>
</dbReference>
<proteinExistence type="predicted"/>
<comment type="caution">
    <text evidence="1">The sequence shown here is derived from an EMBL/GenBank/DDBJ whole genome shotgun (WGS) entry which is preliminary data.</text>
</comment>
<sequence length="134" mass="15492">MMILGSIEEVFGFCTNTDADPFMMWHDQQMAIAEIMTIKDEDGESCCLSYALFHEKYCNDVGFKKWFRPIEKGIDKLVIAREEGNPAATFRLRKLQHHLIDFILVLELETGALRMECLCVVKRSRLLPRLAVHV</sequence>
<protein>
    <submittedName>
        <fullName evidence="1">Uncharacterized protein</fullName>
    </submittedName>
</protein>